<proteinExistence type="predicted"/>
<dbReference type="Proteomes" id="UP000029868">
    <property type="component" value="Unassembled WGS sequence"/>
</dbReference>
<keyword evidence="1" id="KW-0808">Transferase</keyword>
<reference evidence="1 2" key="1">
    <citation type="submission" date="2014-08" db="EMBL/GenBank/DDBJ databases">
        <title>Genomic and Phenotypic Diversity of Colwellia psychrerythraea strains from Disparate Marine Basins.</title>
        <authorList>
            <person name="Techtmann S.M."/>
            <person name="Stelling S.C."/>
            <person name="Utturkar S.M."/>
            <person name="Alshibli N."/>
            <person name="Harris A."/>
            <person name="Brown S.D."/>
            <person name="Hazen T.C."/>
        </authorList>
    </citation>
    <scope>NUCLEOTIDE SEQUENCE [LARGE SCALE GENOMIC DNA]</scope>
    <source>
        <strain evidence="1 2">GAB14E</strain>
    </source>
</reference>
<dbReference type="SUPFAM" id="SSF53756">
    <property type="entry name" value="UDP-Glycosyltransferase/glycogen phosphorylase"/>
    <property type="match status" value="1"/>
</dbReference>
<protein>
    <submittedName>
        <fullName evidence="1">Glycosyl transferase group 1</fullName>
    </submittedName>
</protein>
<dbReference type="AlphaFoldDB" id="A0A099KI12"/>
<dbReference type="PANTHER" id="PTHR12526">
    <property type="entry name" value="GLYCOSYLTRANSFERASE"/>
    <property type="match status" value="1"/>
</dbReference>
<dbReference type="EMBL" id="JQEC01000051">
    <property type="protein sequence ID" value="KGJ89905.1"/>
    <property type="molecule type" value="Genomic_DNA"/>
</dbReference>
<dbReference type="RefSeq" id="WP_033083679.1">
    <property type="nucleotide sequence ID" value="NZ_JQEC01000051.1"/>
</dbReference>
<dbReference type="OrthoDB" id="9775208at2"/>
<sequence length="365" mass="40589">MLKTNIHIITNFSQVGGAEEMLIRHINSVEETRCVIISLMDSSGLMTDKLRSNVEVITLNCNSAFDLLLAPFKLLNVLKNYQPDVLYSWMYHANFVTALAKFFSAINTPLIWGVRHSLDDLKGESMSTKLAIYAGKLLKSIPDKVVYCANRAMQQHVEFGYSTIIKSVYIPNGYNFTKYQPRTFDDNNIVIGAAGRFHEAKDYYTLIKAVAPILKANANIKLRIAGRDVVNGNHTLTNYIKKESISFEQVELLGQISNMSEFYNSVDFFVLSSKTEGFPNVLAEAAGSGCITFSTDVGDASLIVNDEQRLAVIGDAYALENLLAKYINMPSGELVEISKKSAAFIRNTYSIEAISQKLLEIGNNN</sequence>
<organism evidence="1 2">
    <name type="scientific">Colwellia psychrerythraea</name>
    <name type="common">Vibrio psychroerythus</name>
    <dbReference type="NCBI Taxonomy" id="28229"/>
    <lineage>
        <taxon>Bacteria</taxon>
        <taxon>Pseudomonadati</taxon>
        <taxon>Pseudomonadota</taxon>
        <taxon>Gammaproteobacteria</taxon>
        <taxon>Alteromonadales</taxon>
        <taxon>Colwelliaceae</taxon>
        <taxon>Colwellia</taxon>
    </lineage>
</organism>
<gene>
    <name evidence="1" type="ORF">GAB14E_3783</name>
</gene>
<evidence type="ECO:0000313" key="2">
    <source>
        <dbReference type="Proteomes" id="UP000029868"/>
    </source>
</evidence>
<dbReference type="GO" id="GO:0016757">
    <property type="term" value="F:glycosyltransferase activity"/>
    <property type="evidence" value="ECO:0007669"/>
    <property type="project" value="TreeGrafter"/>
</dbReference>
<comment type="caution">
    <text evidence="1">The sequence shown here is derived from an EMBL/GenBank/DDBJ whole genome shotgun (WGS) entry which is preliminary data.</text>
</comment>
<evidence type="ECO:0000313" key="1">
    <source>
        <dbReference type="EMBL" id="KGJ89905.1"/>
    </source>
</evidence>
<dbReference type="Gene3D" id="3.40.50.2000">
    <property type="entry name" value="Glycogen Phosphorylase B"/>
    <property type="match status" value="2"/>
</dbReference>
<dbReference type="PATRIC" id="fig|28229.3.peg.3708"/>
<dbReference type="Pfam" id="PF13692">
    <property type="entry name" value="Glyco_trans_1_4"/>
    <property type="match status" value="1"/>
</dbReference>
<accession>A0A099KI12</accession>
<name>A0A099KI12_COLPS</name>
<dbReference type="PANTHER" id="PTHR12526:SF638">
    <property type="entry name" value="SPORE COAT PROTEIN SA"/>
    <property type="match status" value="1"/>
</dbReference>